<dbReference type="STRING" id="27835.A0A0N4YGE4"/>
<dbReference type="EMBL" id="UYSL01021931">
    <property type="protein sequence ID" value="VDL79474.1"/>
    <property type="molecule type" value="Genomic_DNA"/>
</dbReference>
<reference evidence="2 3" key="2">
    <citation type="submission" date="2018-11" db="EMBL/GenBank/DDBJ databases">
        <authorList>
            <consortium name="Pathogen Informatics"/>
        </authorList>
    </citation>
    <scope>NUCLEOTIDE SEQUENCE [LARGE SCALE GENOMIC DNA]</scope>
</reference>
<evidence type="ECO:0000313" key="4">
    <source>
        <dbReference type="WBParaSite" id="NBR_0001587901-mRNA-1"/>
    </source>
</evidence>
<feature type="compositionally biased region" description="Polar residues" evidence="1">
    <location>
        <begin position="238"/>
        <end position="249"/>
    </location>
</feature>
<name>A0A0N4YGE4_NIPBR</name>
<proteinExistence type="predicted"/>
<accession>A0A0N4YGE4</accession>
<dbReference type="AlphaFoldDB" id="A0A0N4YGE4"/>
<feature type="region of interest" description="Disordered" evidence="1">
    <location>
        <begin position="230"/>
        <end position="249"/>
    </location>
</feature>
<dbReference type="PRINTS" id="PR01217">
    <property type="entry name" value="PRICHEXTENSN"/>
</dbReference>
<dbReference type="WBParaSite" id="NBR_0001587901-mRNA-1">
    <property type="protein sequence ID" value="NBR_0001587901-mRNA-1"/>
    <property type="gene ID" value="NBR_0001587901"/>
</dbReference>
<evidence type="ECO:0000313" key="2">
    <source>
        <dbReference type="EMBL" id="VDL79474.1"/>
    </source>
</evidence>
<reference evidence="4" key="1">
    <citation type="submission" date="2017-02" db="UniProtKB">
        <authorList>
            <consortium name="WormBaseParasite"/>
        </authorList>
    </citation>
    <scope>IDENTIFICATION</scope>
</reference>
<dbReference type="Proteomes" id="UP000271162">
    <property type="component" value="Unassembled WGS sequence"/>
</dbReference>
<protein>
    <submittedName>
        <fullName evidence="4">Extensin-like</fullName>
    </submittedName>
</protein>
<feature type="compositionally biased region" description="Pro residues" evidence="1">
    <location>
        <begin position="192"/>
        <end position="202"/>
    </location>
</feature>
<keyword evidence="3" id="KW-1185">Reference proteome</keyword>
<organism evidence="4">
    <name type="scientific">Nippostrongylus brasiliensis</name>
    <name type="common">Rat hookworm</name>
    <dbReference type="NCBI Taxonomy" id="27835"/>
    <lineage>
        <taxon>Eukaryota</taxon>
        <taxon>Metazoa</taxon>
        <taxon>Ecdysozoa</taxon>
        <taxon>Nematoda</taxon>
        <taxon>Chromadorea</taxon>
        <taxon>Rhabditida</taxon>
        <taxon>Rhabditina</taxon>
        <taxon>Rhabditomorpha</taxon>
        <taxon>Strongyloidea</taxon>
        <taxon>Heligmosomidae</taxon>
        <taxon>Nippostrongylus</taxon>
    </lineage>
</organism>
<sequence>MLQAALAAMPAADVPSRVVLGAQAPSAVQSSPAISTQVPLSSPEGPREKLVPVVERPPQMVPLGARQLSSPPTPTPQVPRPALGPLPAVPSAPFPPQQEPAATAFYNNVQPMTSPSQQAPAAIPFYLTAATRLRLPSALYPPPVAIPFIPGGQAFPSAYPQPAQVSVVDAPTPLTYPYLPSPSNPAEMQPLPSAPAPTPQVAPPTMPAFPEQPTPDRTFFVAAGAVQGNLENPYQPGAQHTSLMDPNAV</sequence>
<evidence type="ECO:0000313" key="3">
    <source>
        <dbReference type="Proteomes" id="UP000271162"/>
    </source>
</evidence>
<feature type="compositionally biased region" description="Low complexity" evidence="1">
    <location>
        <begin position="24"/>
        <end position="35"/>
    </location>
</feature>
<gene>
    <name evidence="2" type="ORF">NBR_LOCUS15880</name>
</gene>
<evidence type="ECO:0000256" key="1">
    <source>
        <dbReference type="SAM" id="MobiDB-lite"/>
    </source>
</evidence>
<feature type="region of interest" description="Disordered" evidence="1">
    <location>
        <begin position="181"/>
        <end position="202"/>
    </location>
</feature>
<feature type="region of interest" description="Disordered" evidence="1">
    <location>
        <begin position="24"/>
        <end position="47"/>
    </location>
</feature>